<dbReference type="Proteomes" id="UP001500449">
    <property type="component" value="Unassembled WGS sequence"/>
</dbReference>
<dbReference type="InterPro" id="IPR044855">
    <property type="entry name" value="CoA-Trfase_III_dom3_sf"/>
</dbReference>
<dbReference type="PANTHER" id="PTHR48228">
    <property type="entry name" value="SUCCINYL-COA--D-CITRAMALATE COA-TRANSFERASE"/>
    <property type="match status" value="1"/>
</dbReference>
<dbReference type="InterPro" id="IPR050509">
    <property type="entry name" value="CoA-transferase_III"/>
</dbReference>
<organism evidence="1 2">
    <name type="scientific">Pseudonocardia ailaonensis</name>
    <dbReference type="NCBI Taxonomy" id="367279"/>
    <lineage>
        <taxon>Bacteria</taxon>
        <taxon>Bacillati</taxon>
        <taxon>Actinomycetota</taxon>
        <taxon>Actinomycetes</taxon>
        <taxon>Pseudonocardiales</taxon>
        <taxon>Pseudonocardiaceae</taxon>
        <taxon>Pseudonocardia</taxon>
    </lineage>
</organism>
<dbReference type="Gene3D" id="3.30.1540.10">
    <property type="entry name" value="formyl-coa transferase, domain 3"/>
    <property type="match status" value="1"/>
</dbReference>
<comment type="caution">
    <text evidence="1">The sequence shown here is derived from an EMBL/GenBank/DDBJ whole genome shotgun (WGS) entry which is preliminary data.</text>
</comment>
<evidence type="ECO:0000313" key="2">
    <source>
        <dbReference type="Proteomes" id="UP001500449"/>
    </source>
</evidence>
<dbReference type="RefSeq" id="WP_344423043.1">
    <property type="nucleotide sequence ID" value="NZ_BAAAQK010000022.1"/>
</dbReference>
<name>A0ABN2NFG0_9PSEU</name>
<reference evidence="1 2" key="1">
    <citation type="journal article" date="2019" name="Int. J. Syst. Evol. Microbiol.">
        <title>The Global Catalogue of Microorganisms (GCM) 10K type strain sequencing project: providing services to taxonomists for standard genome sequencing and annotation.</title>
        <authorList>
            <consortium name="The Broad Institute Genomics Platform"/>
            <consortium name="The Broad Institute Genome Sequencing Center for Infectious Disease"/>
            <person name="Wu L."/>
            <person name="Ma J."/>
        </authorList>
    </citation>
    <scope>NUCLEOTIDE SEQUENCE [LARGE SCALE GENOMIC DNA]</scope>
    <source>
        <strain evidence="1 2">JCM 16009</strain>
    </source>
</reference>
<dbReference type="Pfam" id="PF02515">
    <property type="entry name" value="CoA_transf_3"/>
    <property type="match status" value="1"/>
</dbReference>
<proteinExistence type="predicted"/>
<dbReference type="PANTHER" id="PTHR48228:SF2">
    <property type="entry name" value="E-CINNAMOYL-COA:R-PHENYLLACTATE COA TRANSFERASE LARGE SUBUNIT"/>
    <property type="match status" value="1"/>
</dbReference>
<dbReference type="InterPro" id="IPR003673">
    <property type="entry name" value="CoA-Trfase_fam_III"/>
</dbReference>
<protein>
    <submittedName>
        <fullName evidence="1">CoA transferase</fullName>
    </submittedName>
</protein>
<gene>
    <name evidence="1" type="ORF">GCM10009836_54330</name>
</gene>
<evidence type="ECO:0000313" key="1">
    <source>
        <dbReference type="EMBL" id="GAA1867043.1"/>
    </source>
</evidence>
<dbReference type="GO" id="GO:0016740">
    <property type="term" value="F:transferase activity"/>
    <property type="evidence" value="ECO:0007669"/>
    <property type="project" value="UniProtKB-KW"/>
</dbReference>
<dbReference type="InterPro" id="IPR023606">
    <property type="entry name" value="CoA-Trfase_III_dom_1_sf"/>
</dbReference>
<sequence length="410" mass="44405">MTEQQGSSAAAMFEGVKVLEVAEWTLVPAAAAVLAEFGADVIKVERPRGGDMQRGLSVAGVNPVIDGVALQMEQTNFGGKRSIGIDVRSEEGRALILRLAAQADVFLTSLLPKTRDKVGLDYESVKAANPRIVYASGMGYGSEGADADQGGYDMTAYWCRSGIGYALTAADAPTTAKMRPAMGDKLGSMNLVAGIASALFRRERTGEGANVEVSLMGTAMWQISSDIVYSKALDRENSREARGRNPLVDYYETADHRWIVIALLESDRWWPAFAELAGLTELLDDPRFVDHHARTEHHEECREIVAATVRGRPYAEWVERFTGFGGPWAPLQSPREVADDPQALANGYMSDLTAANGTTIRMVPAPITIDGSHGRLDPCPEAGANTEEILLEFGADWEEIIRLKDAGVIT</sequence>
<accession>A0ABN2NFG0</accession>
<dbReference type="EMBL" id="BAAAQK010000022">
    <property type="protein sequence ID" value="GAA1867043.1"/>
    <property type="molecule type" value="Genomic_DNA"/>
</dbReference>
<dbReference type="Gene3D" id="3.40.50.10540">
    <property type="entry name" value="Crotonobetainyl-coa:carnitine coa-transferase, domain 1"/>
    <property type="match status" value="1"/>
</dbReference>
<keyword evidence="2" id="KW-1185">Reference proteome</keyword>
<keyword evidence="1" id="KW-0808">Transferase</keyword>
<dbReference type="SUPFAM" id="SSF89796">
    <property type="entry name" value="CoA-transferase family III (CaiB/BaiF)"/>
    <property type="match status" value="1"/>
</dbReference>